<dbReference type="CDD" id="cd06260">
    <property type="entry name" value="DUF820-like"/>
    <property type="match status" value="1"/>
</dbReference>
<keyword evidence="3" id="KW-1185">Reference proteome</keyword>
<dbReference type="PANTHER" id="PTHR36558">
    <property type="entry name" value="GLR1098 PROTEIN"/>
    <property type="match status" value="1"/>
</dbReference>
<dbReference type="SUPFAM" id="SSF52980">
    <property type="entry name" value="Restriction endonuclease-like"/>
    <property type="match status" value="1"/>
</dbReference>
<dbReference type="InterPro" id="IPR008538">
    <property type="entry name" value="Uma2"/>
</dbReference>
<name>A0A0V7ZT54_9CYAN</name>
<accession>A0A0V7ZT54</accession>
<dbReference type="OrthoDB" id="424506at2"/>
<dbReference type="AlphaFoldDB" id="A0A0V7ZT54"/>
<dbReference type="Pfam" id="PF05685">
    <property type="entry name" value="Uma2"/>
    <property type="match status" value="1"/>
</dbReference>
<dbReference type="PANTHER" id="PTHR36558:SF1">
    <property type="entry name" value="RESTRICTION ENDONUCLEASE DOMAIN-CONTAINING PROTEIN-RELATED"/>
    <property type="match status" value="1"/>
</dbReference>
<evidence type="ECO:0000313" key="2">
    <source>
        <dbReference type="EMBL" id="KST67844.1"/>
    </source>
</evidence>
<dbReference type="EMBL" id="LMTZ01000084">
    <property type="protein sequence ID" value="KST67844.1"/>
    <property type="molecule type" value="Genomic_DNA"/>
</dbReference>
<organism evidence="2 3">
    <name type="scientific">Mastigocoleus testarum BC008</name>
    <dbReference type="NCBI Taxonomy" id="371196"/>
    <lineage>
        <taxon>Bacteria</taxon>
        <taxon>Bacillati</taxon>
        <taxon>Cyanobacteriota</taxon>
        <taxon>Cyanophyceae</taxon>
        <taxon>Nostocales</taxon>
        <taxon>Hapalosiphonaceae</taxon>
        <taxon>Mastigocoleus</taxon>
    </lineage>
</organism>
<proteinExistence type="predicted"/>
<dbReference type="InterPro" id="IPR012296">
    <property type="entry name" value="Nuclease_put_TT1808"/>
</dbReference>
<sequence>MIASSQFQYMTPQEFLEWEKTQELRYEYIDGEVFAMTGGTKPHNRIAGNLYTALDAFLAEKGCDIFIADVKVQLSPSGPYHYPDVVVTCDPKDRELIDLIEHPCLIVEVLSPSTEAFDRGKKFTRYRQLNSLREYVLIQSDEIGVECFRRNDEGLWVLYTYGAKDTLNLESIGFSISVEKLYRQVRFDPQEKN</sequence>
<gene>
    <name evidence="2" type="ORF">BC008_31120</name>
</gene>
<dbReference type="RefSeq" id="WP_027843237.1">
    <property type="nucleotide sequence ID" value="NZ_LMTZ01000084.1"/>
</dbReference>
<dbReference type="Proteomes" id="UP000053372">
    <property type="component" value="Unassembled WGS sequence"/>
</dbReference>
<comment type="caution">
    <text evidence="2">The sequence shown here is derived from an EMBL/GenBank/DDBJ whole genome shotgun (WGS) entry which is preliminary data.</text>
</comment>
<evidence type="ECO:0000259" key="1">
    <source>
        <dbReference type="Pfam" id="PF05685"/>
    </source>
</evidence>
<dbReference type="InterPro" id="IPR011335">
    <property type="entry name" value="Restrct_endonuc-II-like"/>
</dbReference>
<dbReference type="Gene3D" id="3.90.1570.10">
    <property type="entry name" value="tt1808, chain A"/>
    <property type="match status" value="1"/>
</dbReference>
<evidence type="ECO:0000313" key="3">
    <source>
        <dbReference type="Proteomes" id="UP000053372"/>
    </source>
</evidence>
<protein>
    <recommendedName>
        <fullName evidence="1">Putative restriction endonuclease domain-containing protein</fullName>
    </recommendedName>
</protein>
<feature type="domain" description="Putative restriction endonuclease" evidence="1">
    <location>
        <begin position="13"/>
        <end position="178"/>
    </location>
</feature>
<reference evidence="2 3" key="1">
    <citation type="journal article" date="2015" name="Genome Announc.">
        <title>Draft Genome of the Euendolithic (true boring) Cyanobacterium Mastigocoleus testarum strain BC008.</title>
        <authorList>
            <person name="Guida B.S."/>
            <person name="Garcia-Pichel F."/>
        </authorList>
    </citation>
    <scope>NUCLEOTIDE SEQUENCE [LARGE SCALE GENOMIC DNA]</scope>
    <source>
        <strain evidence="2 3">BC008</strain>
    </source>
</reference>